<dbReference type="Proteomes" id="UP000617340">
    <property type="component" value="Unassembled WGS sequence"/>
</dbReference>
<dbReference type="Gene3D" id="3.40.50.720">
    <property type="entry name" value="NAD(P)-binding Rossmann-like Domain"/>
    <property type="match status" value="1"/>
</dbReference>
<keyword evidence="2" id="KW-1185">Reference proteome</keyword>
<sequence>MAAAKHMGKILIKIREENKSLNTPIFTELFYTCIPHKSYIILGVLRNVQNIMITLRNDANGYYSMRIKIWESYGVNIKILVGLNPTNRESCEYMLKTAIGNVKLMVYSILRMANYIMKRICEKIVKEGLPRLVIQWGAIEDVGLVADIQNDDKELTIEKSVVSSMVVPVKRARNVTNNIVDAVLNIMEYHPTLVEMDSIMAVEIKKTLGREYEIYLTMQYIRNLNFVELVEMNYKLIDYDNSDDDRKEKILGSRKILMRLVRGYLSIIIISLKTNSEKDNLLPGIEGYGNLFKILESKIKSLAICFQLAAKCELKTIQEMVNSFVSLLAIELTRKLKAKGFNSRLILIVGAPQHLKILIQQQLHSSSQEFESNILLATLDAFTSINSAELEFELRK</sequence>
<evidence type="ECO:0000313" key="2">
    <source>
        <dbReference type="Proteomes" id="UP000617340"/>
    </source>
</evidence>
<dbReference type="Gene3D" id="3.90.180.10">
    <property type="entry name" value="Medium-chain alcohol dehydrogenases, catalytic domain"/>
    <property type="match status" value="1"/>
</dbReference>
<protein>
    <submittedName>
        <fullName evidence="1">Uncharacterized protein</fullName>
    </submittedName>
</protein>
<proteinExistence type="predicted"/>
<dbReference type="InterPro" id="IPR036736">
    <property type="entry name" value="ACP-like_sf"/>
</dbReference>
<dbReference type="EMBL" id="JACSDZ010000003">
    <property type="protein sequence ID" value="KAF7409566.1"/>
    <property type="molecule type" value="Genomic_DNA"/>
</dbReference>
<comment type="caution">
    <text evidence="1">The sequence shown here is derived from an EMBL/GenBank/DDBJ whole genome shotgun (WGS) entry which is preliminary data.</text>
</comment>
<name>A0A834KMP8_VESGE</name>
<gene>
    <name evidence="1" type="ORF">HZH68_003947</name>
</gene>
<organism evidence="1 2">
    <name type="scientific">Vespula germanica</name>
    <name type="common">German yellow jacket</name>
    <name type="synonym">Paravespula germanica</name>
    <dbReference type="NCBI Taxonomy" id="30212"/>
    <lineage>
        <taxon>Eukaryota</taxon>
        <taxon>Metazoa</taxon>
        <taxon>Ecdysozoa</taxon>
        <taxon>Arthropoda</taxon>
        <taxon>Hexapoda</taxon>
        <taxon>Insecta</taxon>
        <taxon>Pterygota</taxon>
        <taxon>Neoptera</taxon>
        <taxon>Endopterygota</taxon>
        <taxon>Hymenoptera</taxon>
        <taxon>Apocrita</taxon>
        <taxon>Aculeata</taxon>
        <taxon>Vespoidea</taxon>
        <taxon>Vespidae</taxon>
        <taxon>Vespinae</taxon>
        <taxon>Vespula</taxon>
    </lineage>
</organism>
<reference evidence="1" key="1">
    <citation type="journal article" date="2020" name="G3 (Bethesda)">
        <title>High-Quality Assemblies for Three Invasive Social Wasps from the &lt;i&gt;Vespula&lt;/i&gt; Genus.</title>
        <authorList>
            <person name="Harrop T.W.R."/>
            <person name="Guhlin J."/>
            <person name="McLaughlin G.M."/>
            <person name="Permina E."/>
            <person name="Stockwell P."/>
            <person name="Gilligan J."/>
            <person name="Le Lec M.F."/>
            <person name="Gruber M.A.M."/>
            <person name="Quinn O."/>
            <person name="Lovegrove M."/>
            <person name="Duncan E.J."/>
            <person name="Remnant E.J."/>
            <person name="Van Eeckhoven J."/>
            <person name="Graham B."/>
            <person name="Knapp R.A."/>
            <person name="Langford K.W."/>
            <person name="Kronenberg Z."/>
            <person name="Press M.O."/>
            <person name="Eacker S.M."/>
            <person name="Wilson-Rankin E.E."/>
            <person name="Purcell J."/>
            <person name="Lester P.J."/>
            <person name="Dearden P.K."/>
        </authorList>
    </citation>
    <scope>NUCLEOTIDE SEQUENCE</scope>
    <source>
        <strain evidence="1">Linc-1</strain>
    </source>
</reference>
<evidence type="ECO:0000313" key="1">
    <source>
        <dbReference type="EMBL" id="KAF7409566.1"/>
    </source>
</evidence>
<dbReference type="AlphaFoldDB" id="A0A834KMP8"/>
<dbReference type="Gene3D" id="1.10.1200.10">
    <property type="entry name" value="ACP-like"/>
    <property type="match status" value="1"/>
</dbReference>
<accession>A0A834KMP8</accession>